<dbReference type="PROSITE" id="PS51257">
    <property type="entry name" value="PROKAR_LIPOPROTEIN"/>
    <property type="match status" value="1"/>
</dbReference>
<evidence type="ECO:0000256" key="1">
    <source>
        <dbReference type="SAM" id="Phobius"/>
    </source>
</evidence>
<gene>
    <name evidence="2" type="ORF">LX99_03227</name>
</gene>
<name>A0A316H8T1_9SPHI</name>
<protein>
    <recommendedName>
        <fullName evidence="4">Lipoprotein</fullName>
    </recommendedName>
</protein>
<dbReference type="EMBL" id="QGHA01000005">
    <property type="protein sequence ID" value="PWK77414.1"/>
    <property type="molecule type" value="Genomic_DNA"/>
</dbReference>
<evidence type="ECO:0000313" key="2">
    <source>
        <dbReference type="EMBL" id="PWK77414.1"/>
    </source>
</evidence>
<proteinExistence type="predicted"/>
<feature type="transmembrane region" description="Helical" evidence="1">
    <location>
        <begin position="49"/>
        <end position="67"/>
    </location>
</feature>
<keyword evidence="1" id="KW-1133">Transmembrane helix</keyword>
<dbReference type="AlphaFoldDB" id="A0A316H8T1"/>
<feature type="transmembrane region" description="Helical" evidence="1">
    <location>
        <begin position="79"/>
        <end position="99"/>
    </location>
</feature>
<evidence type="ECO:0000313" key="3">
    <source>
        <dbReference type="Proteomes" id="UP000245678"/>
    </source>
</evidence>
<feature type="transmembrane region" description="Helical" evidence="1">
    <location>
        <begin position="12"/>
        <end position="29"/>
    </location>
</feature>
<dbReference type="Proteomes" id="UP000245678">
    <property type="component" value="Unassembled WGS sequence"/>
</dbReference>
<dbReference type="RefSeq" id="WP_109608768.1">
    <property type="nucleotide sequence ID" value="NZ_QGHA01000005.1"/>
</dbReference>
<organism evidence="2 3">
    <name type="scientific">Mucilaginibacter oryzae</name>
    <dbReference type="NCBI Taxonomy" id="468058"/>
    <lineage>
        <taxon>Bacteria</taxon>
        <taxon>Pseudomonadati</taxon>
        <taxon>Bacteroidota</taxon>
        <taxon>Sphingobacteriia</taxon>
        <taxon>Sphingobacteriales</taxon>
        <taxon>Sphingobacteriaceae</taxon>
        <taxon>Mucilaginibacter</taxon>
    </lineage>
</organism>
<evidence type="ECO:0008006" key="4">
    <source>
        <dbReference type="Google" id="ProtNLM"/>
    </source>
</evidence>
<sequence>MKPIARQLFKTFLFSAIISILVSCAYYAMQNKGLGEDLKSILPSLSESVAFLNIIIFVMSLPTLFLANPAYYNNLSIRLVLYYAGSVVFLITTFRLDQLSTQNKALYFITGVTFIIVHSVFYYLMTRKRGFKR</sequence>
<keyword evidence="1" id="KW-0472">Membrane</keyword>
<keyword evidence="3" id="KW-1185">Reference proteome</keyword>
<reference evidence="2 3" key="1">
    <citation type="submission" date="2018-05" db="EMBL/GenBank/DDBJ databases">
        <title>Genomic Encyclopedia of Archaeal and Bacterial Type Strains, Phase II (KMG-II): from individual species to whole genera.</title>
        <authorList>
            <person name="Goeker M."/>
        </authorList>
    </citation>
    <scope>NUCLEOTIDE SEQUENCE [LARGE SCALE GENOMIC DNA]</scope>
    <source>
        <strain evidence="2 3">DSM 19975</strain>
    </source>
</reference>
<keyword evidence="1" id="KW-0812">Transmembrane</keyword>
<accession>A0A316H8T1</accession>
<feature type="transmembrane region" description="Helical" evidence="1">
    <location>
        <begin position="105"/>
        <end position="125"/>
    </location>
</feature>
<comment type="caution">
    <text evidence="2">The sequence shown here is derived from an EMBL/GenBank/DDBJ whole genome shotgun (WGS) entry which is preliminary data.</text>
</comment>